<feature type="non-terminal residue" evidence="1">
    <location>
        <position position="1"/>
    </location>
</feature>
<dbReference type="STRING" id="568899.SAMN05192534_101647"/>
<evidence type="ECO:0000313" key="1">
    <source>
        <dbReference type="EMBL" id="SDH10916.1"/>
    </source>
</evidence>
<dbReference type="EMBL" id="FNDK01000001">
    <property type="protein sequence ID" value="SDH10916.1"/>
    <property type="molecule type" value="Genomic_DNA"/>
</dbReference>
<dbReference type="AlphaFoldDB" id="A0A1G7ZQU5"/>
<name>A0A1G7ZQU5_9BACI</name>
<gene>
    <name evidence="1" type="ORF">SAMN05192534_101647</name>
</gene>
<dbReference type="Proteomes" id="UP000199163">
    <property type="component" value="Unassembled WGS sequence"/>
</dbReference>
<keyword evidence="2" id="KW-1185">Reference proteome</keyword>
<reference evidence="1 2" key="1">
    <citation type="submission" date="2016-10" db="EMBL/GenBank/DDBJ databases">
        <authorList>
            <person name="de Groot N.N."/>
        </authorList>
    </citation>
    <scope>NUCLEOTIDE SEQUENCE [LARGE SCALE GENOMIC DNA]</scope>
    <source>
        <strain evidence="1 2">DSM 21632</strain>
    </source>
</reference>
<protein>
    <submittedName>
        <fullName evidence="1">Uncharacterized protein</fullName>
    </submittedName>
</protein>
<proteinExistence type="predicted"/>
<evidence type="ECO:0000313" key="2">
    <source>
        <dbReference type="Proteomes" id="UP000199163"/>
    </source>
</evidence>
<organism evidence="1 2">
    <name type="scientific">Alteribacillus persepolensis</name>
    <dbReference type="NCBI Taxonomy" id="568899"/>
    <lineage>
        <taxon>Bacteria</taxon>
        <taxon>Bacillati</taxon>
        <taxon>Bacillota</taxon>
        <taxon>Bacilli</taxon>
        <taxon>Bacillales</taxon>
        <taxon>Bacillaceae</taxon>
        <taxon>Alteribacillus</taxon>
    </lineage>
</organism>
<accession>A0A1G7ZQU5</accession>
<sequence>QFDCFFDFDFIVDRIVIDFPAAFGGGAVRFEWATITEFTFLDFNVPGVSVLVCTAAVVAERDFSLIRTPMQIVFLIPLYLAVGKCLKIEQPDSRTLSENYRQRIMNKRR</sequence>